<keyword evidence="2" id="KW-0521">NADP</keyword>
<dbReference type="PANTHER" id="PTHR24320">
    <property type="entry name" value="RETINOL DEHYDROGENASE"/>
    <property type="match status" value="1"/>
</dbReference>
<evidence type="ECO:0008006" key="7">
    <source>
        <dbReference type="Google" id="ProtNLM"/>
    </source>
</evidence>
<feature type="region of interest" description="Disordered" evidence="4">
    <location>
        <begin position="73"/>
        <end position="97"/>
    </location>
</feature>
<dbReference type="PANTHER" id="PTHR24320:SF236">
    <property type="entry name" value="SHORT-CHAIN DEHYDROGENASE-RELATED"/>
    <property type="match status" value="1"/>
</dbReference>
<proteinExistence type="inferred from homology"/>
<keyword evidence="3" id="KW-0560">Oxidoreductase</keyword>
<keyword evidence="6" id="KW-1185">Reference proteome</keyword>
<reference evidence="5" key="1">
    <citation type="submission" date="2022-11" db="EMBL/GenBank/DDBJ databases">
        <title>Chromosomal genome sequence assembly and mating type (MAT) locus characterization of the leprose asexual lichenized fungus Lepraria neglecta (Nyl.) Erichsen.</title>
        <authorList>
            <person name="Allen J.L."/>
            <person name="Pfeffer B."/>
        </authorList>
    </citation>
    <scope>NUCLEOTIDE SEQUENCE</scope>
    <source>
        <strain evidence="5">Allen 5258</strain>
    </source>
</reference>
<dbReference type="EMBL" id="JASNWA010000007">
    <property type="protein sequence ID" value="KAK3173717.1"/>
    <property type="molecule type" value="Genomic_DNA"/>
</dbReference>
<dbReference type="InterPro" id="IPR036291">
    <property type="entry name" value="NAD(P)-bd_dom_sf"/>
</dbReference>
<protein>
    <recommendedName>
        <fullName evidence="7">NAD(P)-binding protein</fullName>
    </recommendedName>
</protein>
<evidence type="ECO:0000313" key="6">
    <source>
        <dbReference type="Proteomes" id="UP001276659"/>
    </source>
</evidence>
<evidence type="ECO:0000256" key="3">
    <source>
        <dbReference type="ARBA" id="ARBA00023002"/>
    </source>
</evidence>
<comment type="caution">
    <text evidence="5">The sequence shown here is derived from an EMBL/GenBank/DDBJ whole genome shotgun (WGS) entry which is preliminary data.</text>
</comment>
<comment type="similarity">
    <text evidence="1">Belongs to the short-chain dehydrogenases/reductases (SDR) family.</text>
</comment>
<evidence type="ECO:0000256" key="1">
    <source>
        <dbReference type="ARBA" id="ARBA00006484"/>
    </source>
</evidence>
<gene>
    <name evidence="5" type="ORF">OEA41_007049</name>
</gene>
<dbReference type="AlphaFoldDB" id="A0AAD9ZBF9"/>
<dbReference type="Proteomes" id="UP001276659">
    <property type="component" value="Unassembled WGS sequence"/>
</dbReference>
<name>A0AAD9ZBF9_9LECA</name>
<dbReference type="Pfam" id="PF00106">
    <property type="entry name" value="adh_short"/>
    <property type="match status" value="1"/>
</dbReference>
<dbReference type="Gene3D" id="3.40.50.720">
    <property type="entry name" value="NAD(P)-binding Rossmann-like Domain"/>
    <property type="match status" value="1"/>
</dbReference>
<accession>A0AAD9ZBF9</accession>
<dbReference type="GO" id="GO:0016491">
    <property type="term" value="F:oxidoreductase activity"/>
    <property type="evidence" value="ECO:0007669"/>
    <property type="project" value="UniProtKB-KW"/>
</dbReference>
<evidence type="ECO:0000256" key="2">
    <source>
        <dbReference type="ARBA" id="ARBA00022857"/>
    </source>
</evidence>
<dbReference type="SUPFAM" id="SSF51735">
    <property type="entry name" value="NAD(P)-binding Rossmann-fold domains"/>
    <property type="match status" value="1"/>
</dbReference>
<evidence type="ECO:0000256" key="4">
    <source>
        <dbReference type="SAM" id="MobiDB-lite"/>
    </source>
</evidence>
<evidence type="ECO:0000313" key="5">
    <source>
        <dbReference type="EMBL" id="KAK3173717.1"/>
    </source>
</evidence>
<sequence>MRGASVGGGSDTAVVASSLSITLAIWPPRHRRGVPPKPPRLPWSSFLTQMYPLKPAFTEKNVPDLSGKVYIVTGSNTGPARRTKPSAPSPTSKRPGRSSLIFLHLDLADFSTIKPAVERFTARESKLHVLFNNAAVQGLNNDGSVKTAQGYEWHFGVNVMGPFLFTKLPTPTLVATAKSEPANTVRVVWVCSLGTEVTGEKSHGITLDYLNYWPSLSPLERYGVTKAGNWLHGVEFAKRYEADGVVSVPCNPGHLRSDLYRDGGCMFKAVLNALVLFPPIYGAYTEIYSGLSPTITMKDTGKWVVPWGRLYPIRQDLPDAIKPETEGGNGHAKKFWEWSEEQVRGYS</sequence>
<dbReference type="InterPro" id="IPR002347">
    <property type="entry name" value="SDR_fam"/>
</dbReference>
<organism evidence="5 6">
    <name type="scientific">Lepraria neglecta</name>
    <dbReference type="NCBI Taxonomy" id="209136"/>
    <lineage>
        <taxon>Eukaryota</taxon>
        <taxon>Fungi</taxon>
        <taxon>Dikarya</taxon>
        <taxon>Ascomycota</taxon>
        <taxon>Pezizomycotina</taxon>
        <taxon>Lecanoromycetes</taxon>
        <taxon>OSLEUM clade</taxon>
        <taxon>Lecanoromycetidae</taxon>
        <taxon>Lecanorales</taxon>
        <taxon>Lecanorineae</taxon>
        <taxon>Stereocaulaceae</taxon>
        <taxon>Lepraria</taxon>
    </lineage>
</organism>